<evidence type="ECO:0000259" key="4">
    <source>
        <dbReference type="Pfam" id="PF01883"/>
    </source>
</evidence>
<feature type="domain" description="MIP18 family-like" evidence="4">
    <location>
        <begin position="66"/>
        <end position="145"/>
    </location>
</feature>
<dbReference type="Gene3D" id="6.10.250.1280">
    <property type="match status" value="1"/>
</dbReference>
<evidence type="ECO:0000313" key="5">
    <source>
        <dbReference type="EMBL" id="WFD02734.1"/>
    </source>
</evidence>
<feature type="region of interest" description="Disordered" evidence="3">
    <location>
        <begin position="1"/>
        <end position="29"/>
    </location>
</feature>
<protein>
    <recommendedName>
        <fullName evidence="4">MIP18 family-like domain-containing protein</fullName>
    </recommendedName>
</protein>
<dbReference type="InterPro" id="IPR039796">
    <property type="entry name" value="MIP18"/>
</dbReference>
<dbReference type="EMBL" id="CP119935">
    <property type="protein sequence ID" value="WFD02734.1"/>
    <property type="molecule type" value="Genomic_DNA"/>
</dbReference>
<name>A0AAF0IT20_9BASI</name>
<proteinExistence type="inferred from homology"/>
<comment type="similarity">
    <text evidence="1">Belongs to the MIP18 family.</text>
</comment>
<dbReference type="InterPro" id="IPR002744">
    <property type="entry name" value="MIP18-like"/>
</dbReference>
<sequence>MDNANPVVYAPRVDQPREDELHASEQSTQWWRDDRLSPLAALFATEQSGSDEEDEDPSRDALDAREVFDLVRSITDPEHPLTLEQLAVVNEEHITVDEGDSATKRAPHVLLEFTPTIPHCSMATLIGLSLRVRLLRALPAKYKVDIRIRKGTHQSENAINKQLNDKERVAAALENKHLLGVVHGCLATSAQRGAGTNAPADGSPLLAT</sequence>
<dbReference type="Proteomes" id="UP001214603">
    <property type="component" value="Chromosome 2"/>
</dbReference>
<evidence type="ECO:0000256" key="2">
    <source>
        <dbReference type="ARBA" id="ARBA00022829"/>
    </source>
</evidence>
<dbReference type="InterPro" id="IPR034904">
    <property type="entry name" value="FSCA_dom_sf"/>
</dbReference>
<gene>
    <name evidence="5" type="ORF">MOBT1_001418</name>
</gene>
<evidence type="ECO:0000256" key="3">
    <source>
        <dbReference type="SAM" id="MobiDB-lite"/>
    </source>
</evidence>
<dbReference type="GO" id="GO:1990229">
    <property type="term" value="C:iron-sulfur cluster assembly complex"/>
    <property type="evidence" value="ECO:0007669"/>
    <property type="project" value="UniProtKB-ARBA"/>
</dbReference>
<dbReference type="PANTHER" id="PTHR12377">
    <property type="entry name" value="CYTOSOLIC IRON-SULFUR ASSEMBLY COMPONENT 2B-RELATED"/>
    <property type="match status" value="1"/>
</dbReference>
<dbReference type="Gene3D" id="3.30.300.130">
    <property type="entry name" value="Fe-S cluster assembly (FSCA)"/>
    <property type="match status" value="1"/>
</dbReference>
<evidence type="ECO:0000256" key="1">
    <source>
        <dbReference type="ARBA" id="ARBA00010381"/>
    </source>
</evidence>
<keyword evidence="2" id="KW-0159">Chromosome partition</keyword>
<organism evidence="5 6">
    <name type="scientific">Malassezia obtusa</name>
    <dbReference type="NCBI Taxonomy" id="76774"/>
    <lineage>
        <taxon>Eukaryota</taxon>
        <taxon>Fungi</taxon>
        <taxon>Dikarya</taxon>
        <taxon>Basidiomycota</taxon>
        <taxon>Ustilaginomycotina</taxon>
        <taxon>Malasseziomycetes</taxon>
        <taxon>Malasseziales</taxon>
        <taxon>Malasseziaceae</taxon>
        <taxon>Malassezia</taxon>
    </lineage>
</organism>
<dbReference type="GO" id="GO:0007059">
    <property type="term" value="P:chromosome segregation"/>
    <property type="evidence" value="ECO:0007669"/>
    <property type="project" value="UniProtKB-KW"/>
</dbReference>
<reference evidence="5" key="1">
    <citation type="submission" date="2023-03" db="EMBL/GenBank/DDBJ databases">
        <title>Mating type loci evolution in Malassezia.</title>
        <authorList>
            <person name="Coelho M.A."/>
        </authorList>
    </citation>
    <scope>NUCLEOTIDE SEQUENCE</scope>
    <source>
        <strain evidence="5">CBS 7876</strain>
    </source>
</reference>
<dbReference type="AlphaFoldDB" id="A0AAF0IT20"/>
<dbReference type="GO" id="GO:0140535">
    <property type="term" value="C:intracellular protein-containing complex"/>
    <property type="evidence" value="ECO:0007669"/>
    <property type="project" value="UniProtKB-ARBA"/>
</dbReference>
<dbReference type="FunFam" id="3.30.300.130:FF:000005">
    <property type="entry name" value="Mitotic spindle-associated mmxd complex subunit"/>
    <property type="match status" value="1"/>
</dbReference>
<dbReference type="SUPFAM" id="SSF117916">
    <property type="entry name" value="Fe-S cluster assembly (FSCA) domain-like"/>
    <property type="match status" value="1"/>
</dbReference>
<evidence type="ECO:0000313" key="6">
    <source>
        <dbReference type="Proteomes" id="UP001214603"/>
    </source>
</evidence>
<dbReference type="PANTHER" id="PTHR12377:SF0">
    <property type="entry name" value="CYTOSOLIC IRON-SULFUR ASSEMBLY COMPONENT 2B"/>
    <property type="match status" value="1"/>
</dbReference>
<dbReference type="GO" id="GO:0051604">
    <property type="term" value="P:protein maturation"/>
    <property type="evidence" value="ECO:0007669"/>
    <property type="project" value="InterPro"/>
</dbReference>
<keyword evidence="6" id="KW-1185">Reference proteome</keyword>
<dbReference type="Pfam" id="PF01883">
    <property type="entry name" value="FeS_assembly_P"/>
    <property type="match status" value="1"/>
</dbReference>
<feature type="compositionally biased region" description="Basic and acidic residues" evidence="3">
    <location>
        <begin position="14"/>
        <end position="23"/>
    </location>
</feature>
<accession>A0AAF0IT20</accession>